<evidence type="ECO:0008006" key="3">
    <source>
        <dbReference type="Google" id="ProtNLM"/>
    </source>
</evidence>
<comment type="caution">
    <text evidence="1">The sequence shown here is derived from an EMBL/GenBank/DDBJ whole genome shotgun (WGS) entry which is preliminary data.</text>
</comment>
<keyword evidence="2" id="KW-1185">Reference proteome</keyword>
<organism evidence="1 2">
    <name type="scientific">Paraburkholderia antibiotica</name>
    <dbReference type="NCBI Taxonomy" id="2728839"/>
    <lineage>
        <taxon>Bacteria</taxon>
        <taxon>Pseudomonadati</taxon>
        <taxon>Pseudomonadota</taxon>
        <taxon>Betaproteobacteria</taxon>
        <taxon>Burkholderiales</taxon>
        <taxon>Burkholderiaceae</taxon>
        <taxon>Paraburkholderia</taxon>
    </lineage>
</organism>
<sequence>MSAFSSRLRSRIRYAKYRCRRALMSRIPASMLEPLATVGSRAGSVVSARSRANGAVRVELARDVPGVAPREARRASTGRALEHLIDQRIYFGRRVRGVEHWPELQQVAAKLAEQITRLKQARPGCPVIVSPFHYVSQYANIYVIDELRAQLALKSIAVVSGMPRNLYGDDHAQIPGVKVLYTYDDDNRGGLGLRVVRSLKRDGVLVLFADVPPFTMHRYPMETIGVEMFGRAARIHHGVFRLGAPLDAMLLPFYLTFEHGRFDAELFEPLPLAAADAPQRLAGCIETALGANYARWLAAGHPSMYAFAPAR</sequence>
<dbReference type="Proteomes" id="UP000583127">
    <property type="component" value="Unassembled WGS sequence"/>
</dbReference>
<gene>
    <name evidence="1" type="ORF">HHL14_03555</name>
</gene>
<accession>A0A7X9X1U3</accession>
<evidence type="ECO:0000313" key="1">
    <source>
        <dbReference type="EMBL" id="NML29909.1"/>
    </source>
</evidence>
<protein>
    <recommendedName>
        <fullName evidence="3">Lauroyl/myristoyl acyltransferase</fullName>
    </recommendedName>
</protein>
<evidence type="ECO:0000313" key="2">
    <source>
        <dbReference type="Proteomes" id="UP000583127"/>
    </source>
</evidence>
<reference evidence="1 2" key="1">
    <citation type="submission" date="2020-04" db="EMBL/GenBank/DDBJ databases">
        <title>Paraburkholderia sp. G-4-1-8 isolated from soil.</title>
        <authorList>
            <person name="Dahal R.H."/>
        </authorList>
    </citation>
    <scope>NUCLEOTIDE SEQUENCE [LARGE SCALE GENOMIC DNA]</scope>
    <source>
        <strain evidence="1 2">G-4-1-8</strain>
    </source>
</reference>
<dbReference type="AlphaFoldDB" id="A0A7X9X1U3"/>
<dbReference type="EMBL" id="JABBFZ010000001">
    <property type="protein sequence ID" value="NML29909.1"/>
    <property type="molecule type" value="Genomic_DNA"/>
</dbReference>
<name>A0A7X9X1U3_9BURK</name>
<proteinExistence type="predicted"/>